<dbReference type="Proteomes" id="UP000321306">
    <property type="component" value="Unassembled WGS sequence"/>
</dbReference>
<keyword evidence="2" id="KW-1185">Reference proteome</keyword>
<gene>
    <name evidence="1" type="ORF">DC3_16460</name>
</gene>
<evidence type="ECO:0008006" key="3">
    <source>
        <dbReference type="Google" id="ProtNLM"/>
    </source>
</evidence>
<evidence type="ECO:0000313" key="1">
    <source>
        <dbReference type="EMBL" id="GEM46011.1"/>
    </source>
</evidence>
<accession>A0A511N0J0</accession>
<name>A0A511N0J0_DEIC1</name>
<dbReference type="Gene3D" id="3.40.50.11780">
    <property type="match status" value="2"/>
</dbReference>
<organism evidence="1 2">
    <name type="scientific">Deinococcus cellulosilyticus (strain DSM 18568 / NBRC 106333 / KACC 11606 / 5516J-15)</name>
    <dbReference type="NCBI Taxonomy" id="1223518"/>
    <lineage>
        <taxon>Bacteria</taxon>
        <taxon>Thermotogati</taxon>
        <taxon>Deinococcota</taxon>
        <taxon>Deinococci</taxon>
        <taxon>Deinococcales</taxon>
        <taxon>Deinococcaceae</taxon>
        <taxon>Deinococcus</taxon>
    </lineage>
</organism>
<proteinExistence type="predicted"/>
<dbReference type="EMBL" id="BJXB01000006">
    <property type="protein sequence ID" value="GEM46011.1"/>
    <property type="molecule type" value="Genomic_DNA"/>
</dbReference>
<reference evidence="1 2" key="1">
    <citation type="submission" date="2019-07" db="EMBL/GenBank/DDBJ databases">
        <title>Whole genome shotgun sequence of Deinococcus cellulosilyticus NBRC 106333.</title>
        <authorList>
            <person name="Hosoyama A."/>
            <person name="Uohara A."/>
            <person name="Ohji S."/>
            <person name="Ichikawa N."/>
        </authorList>
    </citation>
    <scope>NUCLEOTIDE SEQUENCE [LARGE SCALE GENOMIC DNA]</scope>
    <source>
        <strain evidence="1 2">NBRC 106333</strain>
    </source>
</reference>
<dbReference type="OrthoDB" id="9767864at2"/>
<dbReference type="InterPro" id="IPR052042">
    <property type="entry name" value="Tail_sheath_structural"/>
</dbReference>
<dbReference type="AlphaFoldDB" id="A0A511N0J0"/>
<dbReference type="PANTHER" id="PTHR35861">
    <property type="match status" value="1"/>
</dbReference>
<comment type="caution">
    <text evidence="1">The sequence shown here is derived from an EMBL/GenBank/DDBJ whole genome shotgun (WGS) entry which is preliminary data.</text>
</comment>
<dbReference type="RefSeq" id="WP_146883826.1">
    <property type="nucleotide sequence ID" value="NZ_BJXB01000006.1"/>
</dbReference>
<protein>
    <recommendedName>
        <fullName evidence="3">Tail sheath protein</fullName>
    </recommendedName>
</protein>
<evidence type="ECO:0000313" key="2">
    <source>
        <dbReference type="Proteomes" id="UP000321306"/>
    </source>
</evidence>
<dbReference type="PANTHER" id="PTHR35861:SF1">
    <property type="entry name" value="PHAGE TAIL SHEATH PROTEIN"/>
    <property type="match status" value="1"/>
</dbReference>
<sequence>MIRRLPAVRVEALPPRTTDFLPRMDIPLFVGFARQGGFVPVLVQDMVQFTAVFGEPQVLCWDPEDGKAVHMLLAGTVRAFFENGGRQCYVLRVNPQPVTHEERGAQWSFDLGVFRDARLDAANVRMLGLQVDSWRLRSSTPHVGFRGIHALLELPDVAFISAPDAVHHGWVHREVFQVSVVTPPAPAPEVLPDPVVPPGAFDACEVKHTPVLTEPHLQVHQEHEDLVVTFRASKLLQAVGIVQHVLRVRTDSEVQEFPLQVNGTLTLTPEQLGVGFFDLQVVASCVAPELTSFSNTVRVRVSKVRKAFRRKNVPRTELAALQQAMLLACAYRADTLAVLSVPETAFGSLVRHAALLRKNLPEGVTRYGSLYAPQLKFGASLLPPDGPVLGRLASQALNRGSWVAAANQPFREVTEVMQNFRDPQRLVLQEARVNVIFSPPAGILNLSALTLSLQEPHQNVRLLLHLLRRYLERLGSTFVFEPNTPQSRAGMQRQIEDALEILFRRGAFRGRTPQESYQVRVLTGPEGTVMFEIRVNPSVPMTHLTVTLVQVEDGLRLQE</sequence>